<accession>A0A816PR31</accession>
<reference evidence="3" key="1">
    <citation type="submission" date="2021-02" db="EMBL/GenBank/DDBJ databases">
        <authorList>
            <person name="Nowell W R."/>
        </authorList>
    </citation>
    <scope>NUCLEOTIDE SEQUENCE</scope>
</reference>
<dbReference type="EMBL" id="CAJNRG010017710">
    <property type="protein sequence ID" value="CAF2236858.1"/>
    <property type="molecule type" value="Genomic_DNA"/>
</dbReference>
<evidence type="ECO:0000313" key="6">
    <source>
        <dbReference type="EMBL" id="CAF3924545.1"/>
    </source>
</evidence>
<dbReference type="Proteomes" id="UP000663856">
    <property type="component" value="Unassembled WGS sequence"/>
</dbReference>
<dbReference type="GO" id="GO:0008157">
    <property type="term" value="F:protein phosphatase 1 binding"/>
    <property type="evidence" value="ECO:0007669"/>
    <property type="project" value="TreeGrafter"/>
</dbReference>
<dbReference type="GO" id="GO:0000164">
    <property type="term" value="C:protein phosphatase type 1 complex"/>
    <property type="evidence" value="ECO:0007669"/>
    <property type="project" value="TreeGrafter"/>
</dbReference>
<feature type="compositionally biased region" description="Polar residues" evidence="1">
    <location>
        <begin position="29"/>
        <end position="38"/>
    </location>
</feature>
<dbReference type="EMBL" id="CAJOBG010000862">
    <property type="protein sequence ID" value="CAF3867480.1"/>
    <property type="molecule type" value="Genomic_DNA"/>
</dbReference>
<sequence>MTSEAQFQPIDTQKVNRTEDDDTKHEPNNESVEITSNTSSSEPRVRRSRFFRSKRKQRFHEEQFNQSENNDGDDESNELVDPSDIAQEPIQETPVENISSSKTTHATSTEKLCRRLSSPPPSPTYTDDTDETDGSTTSEESHFTAPVEDFDAQRQTYSTKKQHCEKPGFVQKQVVAPILFSGYERKKSHSVKLTNADHFDTCSKKKVRFADDFGLDLSQVKVIKSDELPHVPSVAFKDLHIDRNDDETSFYQERMKTITYLEQQFENPIHAQTFDDRVARHKVALEQANAIDNRIYGTIKIISFGVNKRVKVRFTTDNWISYHDNTATYIMDSYDGLHDRFTFILDIDRDRICLGNNIQFCVGYESYAGPEYWDNNYQQNYRFDCVSRTIPDYSG</sequence>
<dbReference type="PROSITE" id="PS51159">
    <property type="entry name" value="CBM21"/>
    <property type="match status" value="1"/>
</dbReference>
<dbReference type="PANTHER" id="PTHR12307">
    <property type="entry name" value="PROTEIN PHOSPHATASE 1 REGULATORY SUBUNIT"/>
    <property type="match status" value="1"/>
</dbReference>
<dbReference type="Proteomes" id="UP000663887">
    <property type="component" value="Unassembled WGS sequence"/>
</dbReference>
<comment type="caution">
    <text evidence="3">The sequence shown here is derived from an EMBL/GenBank/DDBJ whole genome shotgun (WGS) entry which is preliminary data.</text>
</comment>
<dbReference type="GO" id="GO:2001069">
    <property type="term" value="F:glycogen binding"/>
    <property type="evidence" value="ECO:0007669"/>
    <property type="project" value="TreeGrafter"/>
</dbReference>
<evidence type="ECO:0000313" key="7">
    <source>
        <dbReference type="Proteomes" id="UP000663866"/>
    </source>
</evidence>
<proteinExistence type="predicted"/>
<dbReference type="Proteomes" id="UP000663866">
    <property type="component" value="Unassembled WGS sequence"/>
</dbReference>
<dbReference type="GO" id="GO:0005979">
    <property type="term" value="P:regulation of glycogen biosynthetic process"/>
    <property type="evidence" value="ECO:0007669"/>
    <property type="project" value="TreeGrafter"/>
</dbReference>
<feature type="compositionally biased region" description="Basic and acidic residues" evidence="1">
    <location>
        <begin position="14"/>
        <end position="28"/>
    </location>
</feature>
<feature type="domain" description="CBM21" evidence="2">
    <location>
        <begin position="275"/>
        <end position="384"/>
    </location>
</feature>
<evidence type="ECO:0000259" key="2">
    <source>
        <dbReference type="PROSITE" id="PS51159"/>
    </source>
</evidence>
<evidence type="ECO:0000313" key="3">
    <source>
        <dbReference type="EMBL" id="CAF2050706.1"/>
    </source>
</evidence>
<dbReference type="EMBL" id="CAJOBF010001198">
    <property type="protein sequence ID" value="CAF3924545.1"/>
    <property type="molecule type" value="Genomic_DNA"/>
</dbReference>
<dbReference type="EMBL" id="CAJNRF010003468">
    <property type="protein sequence ID" value="CAF2050706.1"/>
    <property type="molecule type" value="Genomic_DNA"/>
</dbReference>
<evidence type="ECO:0000313" key="5">
    <source>
        <dbReference type="EMBL" id="CAF3867480.1"/>
    </source>
</evidence>
<feature type="region of interest" description="Disordered" evidence="1">
    <location>
        <begin position="1"/>
        <end position="159"/>
    </location>
</feature>
<dbReference type="Gene3D" id="2.60.40.2440">
    <property type="entry name" value="Carbohydrate binding type-21 domain"/>
    <property type="match status" value="1"/>
</dbReference>
<keyword evidence="7" id="KW-1185">Reference proteome</keyword>
<feature type="compositionally biased region" description="Polar residues" evidence="1">
    <location>
        <begin position="1"/>
        <end position="13"/>
    </location>
</feature>
<evidence type="ECO:0000313" key="4">
    <source>
        <dbReference type="EMBL" id="CAF2236858.1"/>
    </source>
</evidence>
<dbReference type="AlphaFoldDB" id="A0A816PR31"/>
<name>A0A816PR31_9BILA</name>
<organism evidence="3">
    <name type="scientific">Rotaria magnacalcarata</name>
    <dbReference type="NCBI Taxonomy" id="392030"/>
    <lineage>
        <taxon>Eukaryota</taxon>
        <taxon>Metazoa</taxon>
        <taxon>Spiralia</taxon>
        <taxon>Gnathifera</taxon>
        <taxon>Rotifera</taxon>
        <taxon>Eurotatoria</taxon>
        <taxon>Bdelloidea</taxon>
        <taxon>Philodinida</taxon>
        <taxon>Philodinidae</taxon>
        <taxon>Rotaria</taxon>
    </lineage>
</organism>
<dbReference type="Pfam" id="PF03370">
    <property type="entry name" value="CBM_21"/>
    <property type="match status" value="1"/>
</dbReference>
<dbReference type="InterPro" id="IPR005036">
    <property type="entry name" value="CBM21_dom"/>
</dbReference>
<dbReference type="Proteomes" id="UP000663842">
    <property type="component" value="Unassembled WGS sequence"/>
</dbReference>
<feature type="compositionally biased region" description="Basic residues" evidence="1">
    <location>
        <begin position="46"/>
        <end position="58"/>
    </location>
</feature>
<evidence type="ECO:0000256" key="1">
    <source>
        <dbReference type="SAM" id="MobiDB-lite"/>
    </source>
</evidence>
<dbReference type="InterPro" id="IPR050782">
    <property type="entry name" value="PP1_regulatory_subunit_3"/>
</dbReference>
<gene>
    <name evidence="5" type="ORF">OVN521_LOCUS7734</name>
    <name evidence="6" type="ORF">UXM345_LOCUS11829</name>
    <name evidence="3" type="ORF">WKI299_LOCUS10088</name>
    <name evidence="4" type="ORF">XDN619_LOCUS34621</name>
</gene>
<protein>
    <recommendedName>
        <fullName evidence="2">CBM21 domain-containing protein</fullName>
    </recommendedName>
</protein>
<dbReference type="PANTHER" id="PTHR12307:SF53">
    <property type="entry name" value="PROTEIN PHOSPHATASE 1 REGULATORY SUBUNIT"/>
    <property type="match status" value="1"/>
</dbReference>
<dbReference type="InterPro" id="IPR038175">
    <property type="entry name" value="CBM21_dom_sf"/>
</dbReference>
<feature type="compositionally biased region" description="Polar residues" evidence="1">
    <location>
        <begin position="94"/>
        <end position="110"/>
    </location>
</feature>